<reference evidence="1 2" key="1">
    <citation type="submission" date="2016-03" db="EMBL/GenBank/DDBJ databases">
        <title>Niastella vici sp. nov., isolated from farmland soil.</title>
        <authorList>
            <person name="Chen L."/>
            <person name="Wang D."/>
            <person name="Yang S."/>
            <person name="Wang G."/>
        </authorList>
    </citation>
    <scope>NUCLEOTIDE SEQUENCE [LARGE SCALE GENOMIC DNA]</scope>
    <source>
        <strain evidence="1 2">DJ57</strain>
    </source>
</reference>
<evidence type="ECO:0000313" key="1">
    <source>
        <dbReference type="EMBL" id="OQP65460.1"/>
    </source>
</evidence>
<dbReference type="AlphaFoldDB" id="A0A1V9G4G9"/>
<proteinExistence type="predicted"/>
<dbReference type="EMBL" id="LVYD01000024">
    <property type="protein sequence ID" value="OQP65460.1"/>
    <property type="molecule type" value="Genomic_DNA"/>
</dbReference>
<keyword evidence="2" id="KW-1185">Reference proteome</keyword>
<organism evidence="1 2">
    <name type="scientific">Niastella vici</name>
    <dbReference type="NCBI Taxonomy" id="1703345"/>
    <lineage>
        <taxon>Bacteria</taxon>
        <taxon>Pseudomonadati</taxon>
        <taxon>Bacteroidota</taxon>
        <taxon>Chitinophagia</taxon>
        <taxon>Chitinophagales</taxon>
        <taxon>Chitinophagaceae</taxon>
        <taxon>Niastella</taxon>
    </lineage>
</organism>
<name>A0A1V9G4G9_9BACT</name>
<accession>A0A1V9G4G9</accession>
<dbReference type="STRING" id="1703345.A3860_17500"/>
<evidence type="ECO:0000313" key="2">
    <source>
        <dbReference type="Proteomes" id="UP000192796"/>
    </source>
</evidence>
<protein>
    <submittedName>
        <fullName evidence="1">Uncharacterized protein</fullName>
    </submittedName>
</protein>
<gene>
    <name evidence="1" type="ORF">A3860_17500</name>
</gene>
<sequence length="177" mass="20463">MNTKQITDTLEAIKSKTFQYGTNIYYVLDYKIDEIKERFIIKTNICSFERPFESIEEFLKYWKPVTNIISLKSNPDAEQQVALFMEQENSFIGDVISILKDNITKVQENKEYIQQAQTINKSINAMVSIINIRLGMLKPANSIRKSKRGEIPVEKYKGLPCLPENQEEIHPGSDHEG</sequence>
<dbReference type="OrthoDB" id="677050at2"/>
<dbReference type="RefSeq" id="WP_081146311.1">
    <property type="nucleotide sequence ID" value="NZ_LVYD01000024.1"/>
</dbReference>
<dbReference type="Proteomes" id="UP000192796">
    <property type="component" value="Unassembled WGS sequence"/>
</dbReference>
<comment type="caution">
    <text evidence="1">The sequence shown here is derived from an EMBL/GenBank/DDBJ whole genome shotgun (WGS) entry which is preliminary data.</text>
</comment>